<sequence>TREPVTVVAEDIDAGTYHDILIGQRLIAMALSAGEDLTDLDPLDVGRAYQRNRRGFNGSV</sequence>
<comment type="caution">
    <text evidence="1">The sequence shown here is derived from an EMBL/GenBank/DDBJ whole genome shotgun (WGS) entry which is preliminary data.</text>
</comment>
<gene>
    <name evidence="1" type="ORF">LCGC14_2757470</name>
</gene>
<name>A0A0F8ZLV5_9ZZZZ</name>
<dbReference type="AlphaFoldDB" id="A0A0F8ZLV5"/>
<reference evidence="1" key="1">
    <citation type="journal article" date="2015" name="Nature">
        <title>Complex archaea that bridge the gap between prokaryotes and eukaryotes.</title>
        <authorList>
            <person name="Spang A."/>
            <person name="Saw J.H."/>
            <person name="Jorgensen S.L."/>
            <person name="Zaremba-Niedzwiedzka K."/>
            <person name="Martijn J."/>
            <person name="Lind A.E."/>
            <person name="van Eijk R."/>
            <person name="Schleper C."/>
            <person name="Guy L."/>
            <person name="Ettema T.J."/>
        </authorList>
    </citation>
    <scope>NUCLEOTIDE SEQUENCE</scope>
</reference>
<accession>A0A0F8ZLV5</accession>
<protein>
    <submittedName>
        <fullName evidence="1">Uncharacterized protein</fullName>
    </submittedName>
</protein>
<organism evidence="1">
    <name type="scientific">marine sediment metagenome</name>
    <dbReference type="NCBI Taxonomy" id="412755"/>
    <lineage>
        <taxon>unclassified sequences</taxon>
        <taxon>metagenomes</taxon>
        <taxon>ecological metagenomes</taxon>
    </lineage>
</organism>
<dbReference type="EMBL" id="LAZR01050593">
    <property type="protein sequence ID" value="KKK87010.1"/>
    <property type="molecule type" value="Genomic_DNA"/>
</dbReference>
<feature type="non-terminal residue" evidence="1">
    <location>
        <position position="1"/>
    </location>
</feature>
<proteinExistence type="predicted"/>
<evidence type="ECO:0000313" key="1">
    <source>
        <dbReference type="EMBL" id="KKK87010.1"/>
    </source>
</evidence>